<comment type="caution">
    <text evidence="2">The sequence shown here is derived from an EMBL/GenBank/DDBJ whole genome shotgun (WGS) entry which is preliminary data.</text>
</comment>
<dbReference type="AlphaFoldDB" id="A0A7Y6I9K8"/>
<feature type="region of interest" description="Disordered" evidence="1">
    <location>
        <begin position="1"/>
        <end position="36"/>
    </location>
</feature>
<organism evidence="2 3">
    <name type="scientific">Nonomuraea montanisoli</name>
    <dbReference type="NCBI Taxonomy" id="2741721"/>
    <lineage>
        <taxon>Bacteria</taxon>
        <taxon>Bacillati</taxon>
        <taxon>Actinomycetota</taxon>
        <taxon>Actinomycetes</taxon>
        <taxon>Streptosporangiales</taxon>
        <taxon>Streptosporangiaceae</taxon>
        <taxon>Nonomuraea</taxon>
    </lineage>
</organism>
<evidence type="ECO:0000313" key="2">
    <source>
        <dbReference type="EMBL" id="NUW34237.1"/>
    </source>
</evidence>
<sequence>MNHTLAASPPPAGGDGGPARSSSAPGLRSGDHHGSHRHLLLAPGAATGEGRIDAIVVPTVRHRLRLGHAAALARELGCPLLVLCSGPYTGTAHLRPLGELGAEVVAVDFAGSAALRLPRFETSTILPPRFRRKTDTAAKRNLALTLARMLSWERVVFLDDDIEVGEPGDLRRAAGLLDRFSAVGLSIAGFPDNSVVCHAYRAVGGAQESFVGGGALAVETARDVAFFPDIYNEDWFYLLEGDGLRPLAVTGTVRQAPYDPFRTPDRARTEELGDVLAEGLFWLLDEGRTIDDAHHGHWEDFLVRRRRFITGVLRRLPDASVEPAERRRMEEALKASLGRLAIITPDLCLAYLDAWRADRKSWGDFATLLPAARTVDDALRALAAPGHRPFTTLRLNPPRSAKRDRSSSA</sequence>
<protein>
    <recommendedName>
        <fullName evidence="4">Glycosyltransferase family 2 protein</fullName>
    </recommendedName>
</protein>
<accession>A0A7Y6I9K8</accession>
<dbReference type="Proteomes" id="UP000586042">
    <property type="component" value="Unassembled WGS sequence"/>
</dbReference>
<evidence type="ECO:0000256" key="1">
    <source>
        <dbReference type="SAM" id="MobiDB-lite"/>
    </source>
</evidence>
<evidence type="ECO:0000313" key="3">
    <source>
        <dbReference type="Proteomes" id="UP000586042"/>
    </source>
</evidence>
<name>A0A7Y6I9K8_9ACTN</name>
<reference evidence="2 3" key="1">
    <citation type="submission" date="2020-06" db="EMBL/GenBank/DDBJ databases">
        <title>Nonomuraea sp. SMC257, a novel actinomycete isolated from soil.</title>
        <authorList>
            <person name="Chanama M."/>
        </authorList>
    </citation>
    <scope>NUCLEOTIDE SEQUENCE [LARGE SCALE GENOMIC DNA]</scope>
    <source>
        <strain evidence="2 3">SMC257</strain>
    </source>
</reference>
<dbReference type="EMBL" id="JABWGN010000008">
    <property type="protein sequence ID" value="NUW34237.1"/>
    <property type="molecule type" value="Genomic_DNA"/>
</dbReference>
<evidence type="ECO:0008006" key="4">
    <source>
        <dbReference type="Google" id="ProtNLM"/>
    </source>
</evidence>
<gene>
    <name evidence="2" type="ORF">HTZ77_22770</name>
</gene>
<keyword evidence="3" id="KW-1185">Reference proteome</keyword>
<dbReference type="RefSeq" id="WP_175591668.1">
    <property type="nucleotide sequence ID" value="NZ_JABWGN010000008.1"/>
</dbReference>
<feature type="region of interest" description="Disordered" evidence="1">
    <location>
        <begin position="389"/>
        <end position="409"/>
    </location>
</feature>
<dbReference type="InterPro" id="IPR029044">
    <property type="entry name" value="Nucleotide-diphossugar_trans"/>
</dbReference>
<dbReference type="SUPFAM" id="SSF53448">
    <property type="entry name" value="Nucleotide-diphospho-sugar transferases"/>
    <property type="match status" value="1"/>
</dbReference>
<proteinExistence type="predicted"/>